<gene>
    <name evidence="4" type="ORF">FSB75_08080</name>
</gene>
<dbReference type="InterPro" id="IPR050698">
    <property type="entry name" value="MBL"/>
</dbReference>
<evidence type="ECO:0000259" key="2">
    <source>
        <dbReference type="SMART" id="SM00849"/>
    </source>
</evidence>
<dbReference type="SMART" id="SM00849">
    <property type="entry name" value="Lactamase_B"/>
    <property type="match status" value="1"/>
</dbReference>
<evidence type="ECO:0000313" key="5">
    <source>
        <dbReference type="Proteomes" id="UP000321204"/>
    </source>
</evidence>
<dbReference type="EMBL" id="CP042433">
    <property type="protein sequence ID" value="QEC55854.1"/>
    <property type="molecule type" value="Genomic_DNA"/>
</dbReference>
<dbReference type="Gene3D" id="3.40.50.10890">
    <property type="match status" value="1"/>
</dbReference>
<accession>A0A5B8UGV0</accession>
<organism evidence="4 5">
    <name type="scientific">Flavisolibacter ginsenosidimutans</name>
    <dbReference type="NCBI Taxonomy" id="661481"/>
    <lineage>
        <taxon>Bacteria</taxon>
        <taxon>Pseudomonadati</taxon>
        <taxon>Bacteroidota</taxon>
        <taxon>Chitinophagia</taxon>
        <taxon>Chitinophagales</taxon>
        <taxon>Chitinophagaceae</taxon>
        <taxon>Flavisolibacter</taxon>
    </lineage>
</organism>
<keyword evidence="1 4" id="KW-0378">Hydrolase</keyword>
<dbReference type="CDD" id="cd16295">
    <property type="entry name" value="TTHA0252-CPSF-like_MBL-fold"/>
    <property type="match status" value="1"/>
</dbReference>
<dbReference type="GO" id="GO:0004521">
    <property type="term" value="F:RNA endonuclease activity"/>
    <property type="evidence" value="ECO:0007669"/>
    <property type="project" value="TreeGrafter"/>
</dbReference>
<dbReference type="Gene3D" id="3.60.15.10">
    <property type="entry name" value="Ribonuclease Z/Hydroxyacylglutathione hydrolase-like"/>
    <property type="match status" value="1"/>
</dbReference>
<evidence type="ECO:0000313" key="4">
    <source>
        <dbReference type="EMBL" id="QEC55854.1"/>
    </source>
</evidence>
<dbReference type="KEGG" id="fgg:FSB75_08080"/>
<dbReference type="Pfam" id="PF07521">
    <property type="entry name" value="RMMBL"/>
    <property type="match status" value="1"/>
</dbReference>
<dbReference type="PANTHER" id="PTHR11203">
    <property type="entry name" value="CLEAVAGE AND POLYADENYLATION SPECIFICITY FACTOR FAMILY MEMBER"/>
    <property type="match status" value="1"/>
</dbReference>
<feature type="domain" description="Metallo-beta-lactamase" evidence="2">
    <location>
        <begin position="13"/>
        <end position="226"/>
    </location>
</feature>
<dbReference type="InterPro" id="IPR001279">
    <property type="entry name" value="Metallo-B-lactamas"/>
</dbReference>
<keyword evidence="5" id="KW-1185">Reference proteome</keyword>
<dbReference type="PANTHER" id="PTHR11203:SF37">
    <property type="entry name" value="INTEGRATOR COMPLEX SUBUNIT 11"/>
    <property type="match status" value="1"/>
</dbReference>
<dbReference type="SMART" id="SM01027">
    <property type="entry name" value="Beta-Casp"/>
    <property type="match status" value="1"/>
</dbReference>
<evidence type="ECO:0000259" key="3">
    <source>
        <dbReference type="SMART" id="SM01027"/>
    </source>
</evidence>
<dbReference type="Pfam" id="PF00753">
    <property type="entry name" value="Lactamase_B"/>
    <property type="match status" value="1"/>
</dbReference>
<dbReference type="InterPro" id="IPR011108">
    <property type="entry name" value="RMMBL"/>
</dbReference>
<dbReference type="GO" id="GO:0016787">
    <property type="term" value="F:hydrolase activity"/>
    <property type="evidence" value="ECO:0007669"/>
    <property type="project" value="UniProtKB-KW"/>
</dbReference>
<protein>
    <submittedName>
        <fullName evidence="4">MBL fold metallo-hydrolase</fullName>
    </submittedName>
</protein>
<dbReference type="AlphaFoldDB" id="A0A5B8UGV0"/>
<sequence length="486" mass="53885">MKISFHGAARTVTGSKHIVTLNSGKKILLDCGMFQGMGAETDELNNGFGFDPKEISLLLLSHAHIDHTGLIPKLVKEGFNGRIVCTEATRDLTEILLYDSAEIQTYETENINKKREKAGQQPYEPLYTSEDVAHCLAQFETVPYDGWISLDPELDALFTATGHLIGSAAITLRIKEGRKRTKILFSGDVGRYRSVLLQPPTEPPQADYIILESTYGDKRHDVRFNLVKALRQWVEKVCVERGGQLIIPAFSVGRTQEVLYGLNQLSLEKRLPDLPVFVDSPLSQKATETIKKYTTQFNERLQNVLSIDDDPFDFPGLKYVENVEDSRRLVEYKEPCVIVSASGTADAGRVRHHINSALHNPNNAILLVGYCGAKSLGGQLLSGAKEVEIFNDLCKVTAEIGQVNGMSAHGDTDDLGQFMSNQAPEKVKGIFLVHGEQAVQKAFADRLSLKGFNRIECPAPHQEYTLPLPRKRKRIPLQSSVQTAAA</sequence>
<dbReference type="RefSeq" id="WP_146785336.1">
    <property type="nucleotide sequence ID" value="NZ_BAABIO010000001.1"/>
</dbReference>
<dbReference type="InterPro" id="IPR022712">
    <property type="entry name" value="Beta_Casp"/>
</dbReference>
<name>A0A5B8UGV0_9BACT</name>
<dbReference type="Pfam" id="PF10996">
    <property type="entry name" value="Beta-Casp"/>
    <property type="match status" value="1"/>
</dbReference>
<feature type="domain" description="Beta-Casp" evidence="3">
    <location>
        <begin position="255"/>
        <end position="380"/>
    </location>
</feature>
<evidence type="ECO:0000256" key="1">
    <source>
        <dbReference type="ARBA" id="ARBA00022801"/>
    </source>
</evidence>
<dbReference type="Proteomes" id="UP000321204">
    <property type="component" value="Chromosome"/>
</dbReference>
<dbReference type="OrthoDB" id="9803916at2"/>
<dbReference type="SUPFAM" id="SSF56281">
    <property type="entry name" value="Metallo-hydrolase/oxidoreductase"/>
    <property type="match status" value="1"/>
</dbReference>
<dbReference type="InterPro" id="IPR036866">
    <property type="entry name" value="RibonucZ/Hydroxyglut_hydro"/>
</dbReference>
<proteinExistence type="predicted"/>
<reference evidence="4 5" key="1">
    <citation type="journal article" date="2015" name="Int. J. Syst. Evol. Microbiol.">
        <title>Flavisolibacter ginsenosidimutans sp. nov., with ginsenoside-converting activity isolated from soil used for cultivating ginseng.</title>
        <authorList>
            <person name="Zhao Y."/>
            <person name="Liu Q."/>
            <person name="Kang M.S."/>
            <person name="Jin F."/>
            <person name="Yu H."/>
            <person name="Im W.T."/>
        </authorList>
    </citation>
    <scope>NUCLEOTIDE SEQUENCE [LARGE SCALE GENOMIC DNA]</scope>
    <source>
        <strain evidence="4 5">Gsoil 636</strain>
    </source>
</reference>